<protein>
    <submittedName>
        <fullName evidence="2">Stage III sporulation protein AE</fullName>
    </submittedName>
</protein>
<dbReference type="EMBL" id="SLWV01000003">
    <property type="protein sequence ID" value="TCO79186.1"/>
    <property type="molecule type" value="Genomic_DNA"/>
</dbReference>
<gene>
    <name evidence="2" type="ORF">EV214_103239</name>
</gene>
<feature type="transmembrane region" description="Helical" evidence="1">
    <location>
        <begin position="234"/>
        <end position="259"/>
    </location>
</feature>
<evidence type="ECO:0000313" key="2">
    <source>
        <dbReference type="EMBL" id="TCO79186.1"/>
    </source>
</evidence>
<comment type="caution">
    <text evidence="2">The sequence shown here is derived from an EMBL/GenBank/DDBJ whole genome shotgun (WGS) entry which is preliminary data.</text>
</comment>
<feature type="transmembrane region" description="Helical" evidence="1">
    <location>
        <begin position="205"/>
        <end position="222"/>
    </location>
</feature>
<dbReference type="NCBIfam" id="TIGR02829">
    <property type="entry name" value="spore_III_AE"/>
    <property type="match status" value="1"/>
</dbReference>
<feature type="transmembrane region" description="Helical" evidence="1">
    <location>
        <begin position="356"/>
        <end position="379"/>
    </location>
</feature>
<keyword evidence="3" id="KW-1185">Reference proteome</keyword>
<accession>A0A4R2L5K0</accession>
<sequence>MVMMLLFFISTNSIYALDQEREVTNISDELIIKQLDNIDMNALEKTIKAINEDTRGYFPKINIKNMIFSLLKGEETFTLKDTLNGIFKYIFKETVANTGLLAKLIVLSILCAFLTNLSGAFESDSVGKLAYTACYLVVIAIAIKSFSIATKIGIDAINDMVSFMQALLPLLLTFLMSMGAVTTTAMFQPVIIASVSVISALMKDMIMPIIFFSAILSIVNHLSSKVQVSRLASLLKQVCIVLIGFTLTIFTGIITIQGVATSTSDGVAIRTARFAVDRFIPVIGGFVSEAFDTIMGCSLLLKNATGAIGLIVITIIVLLPLLKILSLIFIYKITSVLIEPIAESPLTSCLNDMSNAMVLIFGTVLSVAIMFFLAVTMIVGAGNITLMMR</sequence>
<name>A0A4R2L5K0_9FIRM</name>
<dbReference type="AlphaFoldDB" id="A0A4R2L5K0"/>
<evidence type="ECO:0000313" key="3">
    <source>
        <dbReference type="Proteomes" id="UP000294919"/>
    </source>
</evidence>
<feature type="transmembrane region" description="Helical" evidence="1">
    <location>
        <begin position="279"/>
        <end position="301"/>
    </location>
</feature>
<dbReference type="InterPro" id="IPR014194">
    <property type="entry name" value="Spore_III_AE"/>
</dbReference>
<keyword evidence="1" id="KW-0472">Membrane</keyword>
<proteinExistence type="predicted"/>
<dbReference type="OrthoDB" id="1706761at2"/>
<reference evidence="2 3" key="1">
    <citation type="submission" date="2019-03" db="EMBL/GenBank/DDBJ databases">
        <title>Genomic Encyclopedia of Type Strains, Phase IV (KMG-IV): sequencing the most valuable type-strain genomes for metagenomic binning, comparative biology and taxonomic classification.</title>
        <authorList>
            <person name="Goeker M."/>
        </authorList>
    </citation>
    <scope>NUCLEOTIDE SEQUENCE [LARGE SCALE GENOMIC DNA]</scope>
    <source>
        <strain evidence="2 3">DSM 102940</strain>
    </source>
</reference>
<keyword evidence="1" id="KW-0812">Transmembrane</keyword>
<feature type="transmembrane region" description="Helical" evidence="1">
    <location>
        <begin position="100"/>
        <end position="117"/>
    </location>
</feature>
<feature type="transmembrane region" description="Helical" evidence="1">
    <location>
        <begin position="166"/>
        <end position="199"/>
    </location>
</feature>
<evidence type="ECO:0000256" key="1">
    <source>
        <dbReference type="SAM" id="Phobius"/>
    </source>
</evidence>
<keyword evidence="1" id="KW-1133">Transmembrane helix</keyword>
<feature type="transmembrane region" description="Helical" evidence="1">
    <location>
        <begin position="308"/>
        <end position="331"/>
    </location>
</feature>
<organism evidence="2 3">
    <name type="scientific">Marinisporobacter balticus</name>
    <dbReference type="NCBI Taxonomy" id="2018667"/>
    <lineage>
        <taxon>Bacteria</taxon>
        <taxon>Bacillati</taxon>
        <taxon>Bacillota</taxon>
        <taxon>Clostridia</taxon>
        <taxon>Peptostreptococcales</taxon>
        <taxon>Thermotaleaceae</taxon>
        <taxon>Marinisporobacter</taxon>
    </lineage>
</organism>
<feature type="transmembrane region" description="Helical" evidence="1">
    <location>
        <begin position="129"/>
        <end position="154"/>
    </location>
</feature>
<dbReference type="Proteomes" id="UP000294919">
    <property type="component" value="Unassembled WGS sequence"/>
</dbReference>
<dbReference type="Pfam" id="PF09546">
    <property type="entry name" value="Spore_III_AE"/>
    <property type="match status" value="1"/>
</dbReference>